<protein>
    <submittedName>
        <fullName evidence="3">Uncharacterized protein LOC108681377</fullName>
    </submittedName>
</protein>
<dbReference type="GO" id="GO:0003723">
    <property type="term" value="F:RNA binding"/>
    <property type="evidence" value="ECO:0007669"/>
    <property type="project" value="TreeGrafter"/>
</dbReference>
<dbReference type="InterPro" id="IPR042859">
    <property type="entry name" value="NOL11"/>
</dbReference>
<sequence>MNNLFGKSHFVSNGIQGNIVIAVETDQRCPKDVIITSSNSIKVYEINGRTISESWVLKSWLTPLSGCLTSATGDFFCPVAHNALIKWTSDVKSLESLTPLKFGNDINSLCAVGGAVHIVFAGGCVVEVSEALYHKKSRRPNLVPLSLTIKEVKVFHGFVTVVAAPKDGRDCSSIFHYRVGCTDASQVTEFSLSRPALTLAGVGLLTYCSAITLWSNGELCSSAVHSGGGGGRATLRLRVLGNCGASIDCSRPARILRLYDTHVAVLGLDISKDGGRISLLDVELGLEVSRRNFKLYQTALRCWAAAGDEGGALLLHERRELTVVPLLQRPPRGVAQLLTEEPLPAVYSEEIVVRNWGKESLAATSMHLAVRPATASCIDDLIKKLKLITLDESLCCKALVQEALKKRSIKLACEIMIRFRSFIPECCIVDLLSLLLAADSASLNDAANTYVDLASLDLATPLSFDSFIDHLERKKGCAFPKTAADHPKHISRTPPPVISNKRQENWSKKKRKNAGKEGKLLNGYEKLINGQSSPALPNGHHEPMELGVEIPVQGGGGCSPVWGGGWLLVYPLLCSRFTQLFLTSELKRLPFRDALSLLNHLLQLSQKNLSSVSSLISDDFIRYNNKRKKTNNGFNSMKNGQTQDKALDLVENVEQSALNSLQQKVVKSPKIKSNECLQKVEMLSKTAGSGGNVLQVMVPHEATVHKWIIMINDAHQQTILLEQQLLNTPSQDALVLDQCKVEEFEVEMHSDYFIEKFCEDLDNESSGATAPELSTTDQQYSIERITLPW</sequence>
<dbReference type="RefSeq" id="XP_018025884.1">
    <property type="nucleotide sequence ID" value="XM_018170395.2"/>
</dbReference>
<evidence type="ECO:0000313" key="3">
    <source>
        <dbReference type="RefSeq" id="XP_018025884.1"/>
    </source>
</evidence>
<proteinExistence type="predicted"/>
<feature type="region of interest" description="Disordered" evidence="1">
    <location>
        <begin position="482"/>
        <end position="514"/>
    </location>
</feature>
<dbReference type="Proteomes" id="UP000694843">
    <property type="component" value="Unplaced"/>
</dbReference>
<organism evidence="2 3">
    <name type="scientific">Hyalella azteca</name>
    <name type="common">Amphipod</name>
    <dbReference type="NCBI Taxonomy" id="294128"/>
    <lineage>
        <taxon>Eukaryota</taxon>
        <taxon>Metazoa</taxon>
        <taxon>Ecdysozoa</taxon>
        <taxon>Arthropoda</taxon>
        <taxon>Crustacea</taxon>
        <taxon>Multicrustacea</taxon>
        <taxon>Malacostraca</taxon>
        <taxon>Eumalacostraca</taxon>
        <taxon>Peracarida</taxon>
        <taxon>Amphipoda</taxon>
        <taxon>Senticaudata</taxon>
        <taxon>Talitrida</taxon>
        <taxon>Talitroidea</taxon>
        <taxon>Hyalellidae</taxon>
        <taxon>Hyalella</taxon>
    </lineage>
</organism>
<dbReference type="AlphaFoldDB" id="A0A8B7PIA4"/>
<reference evidence="3" key="1">
    <citation type="submission" date="2025-08" db="UniProtKB">
        <authorList>
            <consortium name="RefSeq"/>
        </authorList>
    </citation>
    <scope>IDENTIFICATION</scope>
    <source>
        <tissue evidence="3">Whole organism</tissue>
    </source>
</reference>
<dbReference type="KEGG" id="hazt:108681377"/>
<dbReference type="GeneID" id="108681377"/>
<dbReference type="GO" id="GO:0005730">
    <property type="term" value="C:nucleolus"/>
    <property type="evidence" value="ECO:0007669"/>
    <property type="project" value="TreeGrafter"/>
</dbReference>
<gene>
    <name evidence="3" type="primary">LOC108681377</name>
</gene>
<dbReference type="GO" id="GO:0030490">
    <property type="term" value="P:maturation of SSU-rRNA"/>
    <property type="evidence" value="ECO:0007669"/>
    <property type="project" value="InterPro"/>
</dbReference>
<keyword evidence="2" id="KW-1185">Reference proteome</keyword>
<dbReference type="OrthoDB" id="6401948at2759"/>
<evidence type="ECO:0000313" key="2">
    <source>
        <dbReference type="Proteomes" id="UP000694843"/>
    </source>
</evidence>
<dbReference type="PANTHER" id="PTHR15633:SF2">
    <property type="entry name" value="NUCLEOLAR PROTEIN 11"/>
    <property type="match status" value="1"/>
</dbReference>
<dbReference type="PANTHER" id="PTHR15633">
    <property type="entry name" value="NUCLEOLAR PROTEIN 11"/>
    <property type="match status" value="1"/>
</dbReference>
<accession>A0A8B7PIA4</accession>
<name>A0A8B7PIA4_HYAAZ</name>
<evidence type="ECO:0000256" key="1">
    <source>
        <dbReference type="SAM" id="MobiDB-lite"/>
    </source>
</evidence>